<name>A0A2V3J2N0_9FLOR</name>
<organism evidence="2 3">
    <name type="scientific">Gracilariopsis chorda</name>
    <dbReference type="NCBI Taxonomy" id="448386"/>
    <lineage>
        <taxon>Eukaryota</taxon>
        <taxon>Rhodophyta</taxon>
        <taxon>Florideophyceae</taxon>
        <taxon>Rhodymeniophycidae</taxon>
        <taxon>Gracilariales</taxon>
        <taxon>Gracilariaceae</taxon>
        <taxon>Gracilariopsis</taxon>
    </lineage>
</organism>
<feature type="region of interest" description="Disordered" evidence="1">
    <location>
        <begin position="191"/>
        <end position="323"/>
    </location>
</feature>
<evidence type="ECO:0000313" key="3">
    <source>
        <dbReference type="Proteomes" id="UP000247409"/>
    </source>
</evidence>
<accession>A0A2V3J2N0</accession>
<dbReference type="EMBL" id="NBIV01000012">
    <property type="protein sequence ID" value="PXF48701.1"/>
    <property type="molecule type" value="Genomic_DNA"/>
</dbReference>
<dbReference type="OrthoDB" id="10548465at2759"/>
<dbReference type="AlphaFoldDB" id="A0A2V3J2N0"/>
<feature type="compositionally biased region" description="Basic and acidic residues" evidence="1">
    <location>
        <begin position="265"/>
        <end position="283"/>
    </location>
</feature>
<feature type="compositionally biased region" description="Basic and acidic residues" evidence="1">
    <location>
        <begin position="203"/>
        <end position="221"/>
    </location>
</feature>
<protein>
    <submittedName>
        <fullName evidence="2">Uncharacterized protein</fullName>
    </submittedName>
</protein>
<sequence>MDDQHNPARQRWLEIIHTSQVTNLAKRHEVKLGDNVIRFLEGFAEVILQVTAKQRERKSNQAQTQRELEEVNIVVQDEVRNVRKALFPNKHETERYFYAIRHDETYLPVVHLAIKGLPELIVHVTRAYGTKRKGICFGIVSKQYVGGRLTGAVARAANYLRHKCRAKHWDLTISEVVNVWYRQALEIPPEERTRPVRHPSTGLKRDRTSQQRPYSRRDQERAATIAPTAIATTTTTDATTAVASPDHVQQKPTHKQNLREDEEGLDRTENTSERQLKRRKLDDTSMYNETTDKQMPQRSDTQENNESLSNAITNKRVARNTKSIDREMAEGEDELIEKPKQSALPFNEVSEAREIPRTAGEVQETNIIDDSVPTGETSQDYKRKSGKLEAADFLMPESHSRRSSGGEGTKKVEVDEGFDTLAGMTDYDIDDSDFEGEDNDTHFVEPQQKIQFEFVDDAEDTNNGKVMNFGETTEQVEKDGGTGNNQCKAVEMDPLHTTTEGTVFASPRFADALNAVNLAGNDDV</sequence>
<comment type="caution">
    <text evidence="2">The sequence shown here is derived from an EMBL/GenBank/DDBJ whole genome shotgun (WGS) entry which is preliminary data.</text>
</comment>
<gene>
    <name evidence="2" type="ORF">BWQ96_01553</name>
</gene>
<feature type="compositionally biased region" description="Polar residues" evidence="1">
    <location>
        <begin position="285"/>
        <end position="313"/>
    </location>
</feature>
<reference evidence="2 3" key="1">
    <citation type="journal article" date="2018" name="Mol. Biol. Evol.">
        <title>Analysis of the draft genome of the red seaweed Gracilariopsis chorda provides insights into genome size evolution in Rhodophyta.</title>
        <authorList>
            <person name="Lee J."/>
            <person name="Yang E.C."/>
            <person name="Graf L."/>
            <person name="Yang J.H."/>
            <person name="Qiu H."/>
            <person name="Zel Zion U."/>
            <person name="Chan C.X."/>
            <person name="Stephens T.G."/>
            <person name="Weber A.P.M."/>
            <person name="Boo G.H."/>
            <person name="Boo S.M."/>
            <person name="Kim K.M."/>
            <person name="Shin Y."/>
            <person name="Jung M."/>
            <person name="Lee S.J."/>
            <person name="Yim H.S."/>
            <person name="Lee J.H."/>
            <person name="Bhattacharya D."/>
            <person name="Yoon H.S."/>
        </authorList>
    </citation>
    <scope>NUCLEOTIDE SEQUENCE [LARGE SCALE GENOMIC DNA]</scope>
    <source>
        <strain evidence="2 3">SKKU-2015</strain>
        <tissue evidence="2">Whole body</tissue>
    </source>
</reference>
<evidence type="ECO:0000256" key="1">
    <source>
        <dbReference type="SAM" id="MobiDB-lite"/>
    </source>
</evidence>
<proteinExistence type="predicted"/>
<feature type="compositionally biased region" description="Low complexity" evidence="1">
    <location>
        <begin position="222"/>
        <end position="243"/>
    </location>
</feature>
<keyword evidence="3" id="KW-1185">Reference proteome</keyword>
<evidence type="ECO:0000313" key="2">
    <source>
        <dbReference type="EMBL" id="PXF48701.1"/>
    </source>
</evidence>
<dbReference type="Proteomes" id="UP000247409">
    <property type="component" value="Unassembled WGS sequence"/>
</dbReference>